<dbReference type="RefSeq" id="WP_108688636.1">
    <property type="nucleotide sequence ID" value="NZ_QCYK01000003.1"/>
</dbReference>
<sequence>MDQLKLKLKEYYQRYQQMDAKTKPAAGHGDKEQVADLENDILSQFGLPASKRFVQILHDFVTHRQFNDQLVDYVSKKLKTAASKYLLAPVMSDIEQLSHARDQKRSAYDVLPELGYPINEYSLYLVGELLYKRNMSATDILDELQRVQHFDGWEDLLLVSKTNNYKENELYVKLRKHDLRFMDEFLQYMRKQAAGANAHKRLTPAEEGYEPNYRTVTKLLVEDIVFDKDTTPSIFGKVRINGRLTRVTIGLEFSELNQILMSSDELGVEISSLIKKKLSSPSVEKPMVIDIRAQFGQELKLDNCYLEVYKPQHRDRKNKNKWVEDKDPFYFVDKILSKKEFEKRSKEVEVKQKIQECLELIGGSYVYYQRLRRLDITDEEAKLRAGLSDELLFKLSYFLNKLKE</sequence>
<organism evidence="1 2">
    <name type="scientific">Chitinophaga parva</name>
    <dbReference type="NCBI Taxonomy" id="2169414"/>
    <lineage>
        <taxon>Bacteria</taxon>
        <taxon>Pseudomonadati</taxon>
        <taxon>Bacteroidota</taxon>
        <taxon>Chitinophagia</taxon>
        <taxon>Chitinophagales</taxon>
        <taxon>Chitinophagaceae</taxon>
        <taxon>Chitinophaga</taxon>
    </lineage>
</organism>
<reference evidence="1 2" key="1">
    <citation type="submission" date="2018-04" db="EMBL/GenBank/DDBJ databases">
        <title>Chitinophaga fuyangensis sp. nov., isolated from soil in a chemical factory.</title>
        <authorList>
            <person name="Chen K."/>
        </authorList>
    </citation>
    <scope>NUCLEOTIDE SEQUENCE [LARGE SCALE GENOMIC DNA]</scope>
    <source>
        <strain evidence="1 2">LY-1</strain>
    </source>
</reference>
<dbReference type="OrthoDB" id="619218at2"/>
<name>A0A2T7BCT8_9BACT</name>
<comment type="caution">
    <text evidence="1">The sequence shown here is derived from an EMBL/GenBank/DDBJ whole genome shotgun (WGS) entry which is preliminary data.</text>
</comment>
<dbReference type="Proteomes" id="UP000244450">
    <property type="component" value="Unassembled WGS sequence"/>
</dbReference>
<dbReference type="AlphaFoldDB" id="A0A2T7BCT8"/>
<protein>
    <submittedName>
        <fullName evidence="1">Uncharacterized protein</fullName>
    </submittedName>
</protein>
<proteinExistence type="predicted"/>
<evidence type="ECO:0000313" key="1">
    <source>
        <dbReference type="EMBL" id="PUZ22892.1"/>
    </source>
</evidence>
<gene>
    <name evidence="1" type="ORF">DCC81_20970</name>
</gene>
<evidence type="ECO:0000313" key="2">
    <source>
        <dbReference type="Proteomes" id="UP000244450"/>
    </source>
</evidence>
<keyword evidence="2" id="KW-1185">Reference proteome</keyword>
<dbReference type="EMBL" id="QCYK01000003">
    <property type="protein sequence ID" value="PUZ22892.1"/>
    <property type="molecule type" value="Genomic_DNA"/>
</dbReference>
<accession>A0A2T7BCT8</accession>